<reference evidence="1 2" key="1">
    <citation type="journal article" date="2021" name="BMC Genomics">
        <title>Datura genome reveals duplications of psychoactive alkaloid biosynthetic genes and high mutation rate following tissue culture.</title>
        <authorList>
            <person name="Rajewski A."/>
            <person name="Carter-House D."/>
            <person name="Stajich J."/>
            <person name="Litt A."/>
        </authorList>
    </citation>
    <scope>NUCLEOTIDE SEQUENCE [LARGE SCALE GENOMIC DNA]</scope>
    <source>
        <strain evidence="1">AR-01</strain>
    </source>
</reference>
<evidence type="ECO:0000313" key="2">
    <source>
        <dbReference type="Proteomes" id="UP000823775"/>
    </source>
</evidence>
<accession>A0ABS8UXX4</accession>
<name>A0ABS8UXX4_DATST</name>
<dbReference type="EMBL" id="JACEIK010002836">
    <property type="protein sequence ID" value="MCD9639066.1"/>
    <property type="molecule type" value="Genomic_DNA"/>
</dbReference>
<keyword evidence="2" id="KW-1185">Reference proteome</keyword>
<feature type="non-terminal residue" evidence="1">
    <location>
        <position position="1"/>
    </location>
</feature>
<dbReference type="Proteomes" id="UP000823775">
    <property type="component" value="Unassembled WGS sequence"/>
</dbReference>
<protein>
    <submittedName>
        <fullName evidence="1">Uncharacterized protein</fullName>
    </submittedName>
</protein>
<organism evidence="1 2">
    <name type="scientific">Datura stramonium</name>
    <name type="common">Jimsonweed</name>
    <name type="synonym">Common thornapple</name>
    <dbReference type="NCBI Taxonomy" id="4076"/>
    <lineage>
        <taxon>Eukaryota</taxon>
        <taxon>Viridiplantae</taxon>
        <taxon>Streptophyta</taxon>
        <taxon>Embryophyta</taxon>
        <taxon>Tracheophyta</taxon>
        <taxon>Spermatophyta</taxon>
        <taxon>Magnoliopsida</taxon>
        <taxon>eudicotyledons</taxon>
        <taxon>Gunneridae</taxon>
        <taxon>Pentapetalae</taxon>
        <taxon>asterids</taxon>
        <taxon>lamiids</taxon>
        <taxon>Solanales</taxon>
        <taxon>Solanaceae</taxon>
        <taxon>Solanoideae</taxon>
        <taxon>Datureae</taxon>
        <taxon>Datura</taxon>
    </lineage>
</organism>
<evidence type="ECO:0000313" key="1">
    <source>
        <dbReference type="EMBL" id="MCD9639066.1"/>
    </source>
</evidence>
<proteinExistence type="predicted"/>
<gene>
    <name evidence="1" type="ORF">HAX54_023348</name>
</gene>
<sequence length="104" mass="11788">DDRSLGMIVYVLIPGILYRFGGSPRGLFHDRQDGSSFRTMYRRPSRGKHSTKWPSLQTYSMVDRFVIPNDVIAKSVHGKLGRNKVQNSRCYSRGEGGSLLNVKI</sequence>
<comment type="caution">
    <text evidence="1">The sequence shown here is derived from an EMBL/GenBank/DDBJ whole genome shotgun (WGS) entry which is preliminary data.</text>
</comment>